<gene>
    <name evidence="1" type="ORF">ACFQVC_27575</name>
</gene>
<name>A0ABW2JP75_9ACTN</name>
<evidence type="ECO:0000313" key="2">
    <source>
        <dbReference type="Proteomes" id="UP001596523"/>
    </source>
</evidence>
<reference evidence="2" key="1">
    <citation type="journal article" date="2019" name="Int. J. Syst. Evol. Microbiol.">
        <title>The Global Catalogue of Microorganisms (GCM) 10K type strain sequencing project: providing services to taxonomists for standard genome sequencing and annotation.</title>
        <authorList>
            <consortium name="The Broad Institute Genomics Platform"/>
            <consortium name="The Broad Institute Genome Sequencing Center for Infectious Disease"/>
            <person name="Wu L."/>
            <person name="Ma J."/>
        </authorList>
    </citation>
    <scope>NUCLEOTIDE SEQUENCE [LARGE SCALE GENOMIC DNA]</scope>
    <source>
        <strain evidence="2">SYNS20</strain>
    </source>
</reference>
<dbReference type="EMBL" id="JBHTCF010000013">
    <property type="protein sequence ID" value="MFC7307976.1"/>
    <property type="molecule type" value="Genomic_DNA"/>
</dbReference>
<keyword evidence="2" id="KW-1185">Reference proteome</keyword>
<dbReference type="Proteomes" id="UP001596523">
    <property type="component" value="Unassembled WGS sequence"/>
</dbReference>
<comment type="caution">
    <text evidence="1">The sequence shown here is derived from an EMBL/GenBank/DDBJ whole genome shotgun (WGS) entry which is preliminary data.</text>
</comment>
<proteinExistence type="predicted"/>
<organism evidence="1 2">
    <name type="scientific">Streptomyces monticola</name>
    <dbReference type="NCBI Taxonomy" id="2666263"/>
    <lineage>
        <taxon>Bacteria</taxon>
        <taxon>Bacillati</taxon>
        <taxon>Actinomycetota</taxon>
        <taxon>Actinomycetes</taxon>
        <taxon>Kitasatosporales</taxon>
        <taxon>Streptomycetaceae</taxon>
        <taxon>Streptomyces</taxon>
    </lineage>
</organism>
<accession>A0ABW2JP75</accession>
<protein>
    <submittedName>
        <fullName evidence="1">Uncharacterized protein</fullName>
    </submittedName>
</protein>
<dbReference type="RefSeq" id="WP_381835527.1">
    <property type="nucleotide sequence ID" value="NZ_JBHTCF010000013.1"/>
</dbReference>
<evidence type="ECO:0000313" key="1">
    <source>
        <dbReference type="EMBL" id="MFC7307976.1"/>
    </source>
</evidence>
<sequence length="125" mass="13764">MLLPTAHEATELIEVIRIADPARHITSQDLSVEPVALWTDGDVRQVLALIAELPEGEQYRCSLPAWGIRAHSATGPLFEIAFCFRCHGARIWGPEMPAGQRAQTFDAECPAAQELLVRFRACVVA</sequence>